<evidence type="ECO:0000259" key="1">
    <source>
        <dbReference type="Pfam" id="PF13962"/>
    </source>
</evidence>
<sequence length="256" mass="28711">MHLALQNGKEVMVLWLLDVDKDLVRVKARGGKTPLHDAAEIGNLLSCLDGFFDACPESIQDVTNQGSENVDRKTQCCKDIKNLDGETAMDILRRHLTDRDIRDMQKSASGFLSPPLQSVRFNQIQVGVKERSKIAQLFLSLLVYLGRTNKETPRETRDALLLVDTLIVTATYQATLSPPGGVWQGSADMNSHIRISNSTTEATSPHFTGTSVMSSETFWLFFSWLSPSREPKVGWRRPRQGIRHRKNGGNRCTTLR</sequence>
<dbReference type="InterPro" id="IPR026961">
    <property type="entry name" value="PGG_dom"/>
</dbReference>
<evidence type="ECO:0000313" key="2">
    <source>
        <dbReference type="EMBL" id="KAF2321322.1"/>
    </source>
</evidence>
<dbReference type="InterPro" id="IPR036770">
    <property type="entry name" value="Ankyrin_rpt-contain_sf"/>
</dbReference>
<evidence type="ECO:0000313" key="3">
    <source>
        <dbReference type="Proteomes" id="UP000467840"/>
    </source>
</evidence>
<dbReference type="Proteomes" id="UP000467840">
    <property type="component" value="Chromosome 10"/>
</dbReference>
<feature type="domain" description="PGG" evidence="1">
    <location>
        <begin position="153"/>
        <end position="192"/>
    </location>
</feature>
<accession>A0A6A6N554</accession>
<dbReference type="PANTHER" id="PTHR24128:SF24">
    <property type="entry name" value="ANKYRIN REPEAT PROTEIN"/>
    <property type="match status" value="1"/>
</dbReference>
<dbReference type="AlphaFoldDB" id="A0A6A6N554"/>
<dbReference type="EMBL" id="JAAGAX010000003">
    <property type="protein sequence ID" value="KAF2321322.1"/>
    <property type="molecule type" value="Genomic_DNA"/>
</dbReference>
<organism evidence="2 3">
    <name type="scientific">Hevea brasiliensis</name>
    <name type="common">Para rubber tree</name>
    <name type="synonym">Siphonia brasiliensis</name>
    <dbReference type="NCBI Taxonomy" id="3981"/>
    <lineage>
        <taxon>Eukaryota</taxon>
        <taxon>Viridiplantae</taxon>
        <taxon>Streptophyta</taxon>
        <taxon>Embryophyta</taxon>
        <taxon>Tracheophyta</taxon>
        <taxon>Spermatophyta</taxon>
        <taxon>Magnoliopsida</taxon>
        <taxon>eudicotyledons</taxon>
        <taxon>Gunneridae</taxon>
        <taxon>Pentapetalae</taxon>
        <taxon>rosids</taxon>
        <taxon>fabids</taxon>
        <taxon>Malpighiales</taxon>
        <taxon>Euphorbiaceae</taxon>
        <taxon>Crotonoideae</taxon>
        <taxon>Micrandreae</taxon>
        <taxon>Hevea</taxon>
    </lineage>
</organism>
<dbReference type="Gene3D" id="1.25.40.20">
    <property type="entry name" value="Ankyrin repeat-containing domain"/>
    <property type="match status" value="1"/>
</dbReference>
<gene>
    <name evidence="2" type="ORF">GH714_038623</name>
</gene>
<name>A0A6A6N554_HEVBR</name>
<dbReference type="PANTHER" id="PTHR24128">
    <property type="entry name" value="HOMEOBOX PROTEIN WARIAI"/>
    <property type="match status" value="1"/>
</dbReference>
<dbReference type="Pfam" id="PF13962">
    <property type="entry name" value="PGG"/>
    <property type="match status" value="1"/>
</dbReference>
<proteinExistence type="predicted"/>
<comment type="caution">
    <text evidence="2">The sequence shown here is derived from an EMBL/GenBank/DDBJ whole genome shotgun (WGS) entry which is preliminary data.</text>
</comment>
<keyword evidence="3" id="KW-1185">Reference proteome</keyword>
<protein>
    <recommendedName>
        <fullName evidence="1">PGG domain-containing protein</fullName>
    </recommendedName>
</protein>
<reference evidence="2 3" key="1">
    <citation type="journal article" date="2020" name="Mol. Plant">
        <title>The Chromosome-Based Rubber Tree Genome Provides New Insights into Spurge Genome Evolution and Rubber Biosynthesis.</title>
        <authorList>
            <person name="Liu J."/>
            <person name="Shi C."/>
            <person name="Shi C.C."/>
            <person name="Li W."/>
            <person name="Zhang Q.J."/>
            <person name="Zhang Y."/>
            <person name="Li K."/>
            <person name="Lu H.F."/>
            <person name="Shi C."/>
            <person name="Zhu S.T."/>
            <person name="Xiao Z.Y."/>
            <person name="Nan H."/>
            <person name="Yue Y."/>
            <person name="Zhu X.G."/>
            <person name="Wu Y."/>
            <person name="Hong X.N."/>
            <person name="Fan G.Y."/>
            <person name="Tong Y."/>
            <person name="Zhang D."/>
            <person name="Mao C.L."/>
            <person name="Liu Y.L."/>
            <person name="Hao S.J."/>
            <person name="Liu W.Q."/>
            <person name="Lv M.Q."/>
            <person name="Zhang H.B."/>
            <person name="Liu Y."/>
            <person name="Hu-Tang G.R."/>
            <person name="Wang J.P."/>
            <person name="Wang J.H."/>
            <person name="Sun Y.H."/>
            <person name="Ni S.B."/>
            <person name="Chen W.B."/>
            <person name="Zhang X.C."/>
            <person name="Jiao Y.N."/>
            <person name="Eichler E.E."/>
            <person name="Li G.H."/>
            <person name="Liu X."/>
            <person name="Gao L.Z."/>
        </authorList>
    </citation>
    <scope>NUCLEOTIDE SEQUENCE [LARGE SCALE GENOMIC DNA]</scope>
    <source>
        <strain evidence="3">cv. GT1</strain>
        <tissue evidence="2">Leaf</tissue>
    </source>
</reference>